<feature type="domain" description="Cytochrome c-552/4" evidence="5">
    <location>
        <begin position="43"/>
        <end position="69"/>
    </location>
</feature>
<dbReference type="EMBL" id="FZOG01000001">
    <property type="protein sequence ID" value="SNR92266.1"/>
    <property type="molecule type" value="Genomic_DNA"/>
</dbReference>
<feature type="signal peptide" evidence="3">
    <location>
        <begin position="1"/>
        <end position="23"/>
    </location>
</feature>
<dbReference type="PROSITE" id="PS50005">
    <property type="entry name" value="TPR"/>
    <property type="match status" value="3"/>
</dbReference>
<name>A0A239A9D5_9PSED</name>
<dbReference type="Gene3D" id="1.10.1130.10">
    <property type="entry name" value="Flavocytochrome C3, Chain A"/>
    <property type="match status" value="2"/>
</dbReference>
<dbReference type="AlphaFoldDB" id="A0A239A9D5"/>
<accession>A0A239A9D5</accession>
<dbReference type="InterPro" id="IPR016024">
    <property type="entry name" value="ARM-type_fold"/>
</dbReference>
<reference evidence="7" key="1">
    <citation type="submission" date="2017-06" db="EMBL/GenBank/DDBJ databases">
        <authorList>
            <person name="Varghese N."/>
            <person name="Submissions S."/>
        </authorList>
    </citation>
    <scope>NUCLEOTIDE SEQUENCE [LARGE SCALE GENOMIC DNA]</scope>
    <source>
        <strain evidence="7">CIP 108523</strain>
    </source>
</reference>
<dbReference type="Pfam" id="PF09699">
    <property type="entry name" value="Paired_CXXCH_1"/>
    <property type="match status" value="1"/>
</dbReference>
<evidence type="ECO:0000313" key="7">
    <source>
        <dbReference type="Proteomes" id="UP000242915"/>
    </source>
</evidence>
<dbReference type="InterPro" id="IPR011990">
    <property type="entry name" value="TPR-like_helical_dom_sf"/>
</dbReference>
<dbReference type="SUPFAM" id="SSF48452">
    <property type="entry name" value="TPR-like"/>
    <property type="match status" value="1"/>
</dbReference>
<dbReference type="Gene3D" id="1.25.10.10">
    <property type="entry name" value="Leucine-rich Repeat Variant"/>
    <property type="match status" value="1"/>
</dbReference>
<protein>
    <submittedName>
        <fullName evidence="6">Doubled CXXCH domain-containing protein</fullName>
    </submittedName>
</protein>
<dbReference type="PANTHER" id="PTHR35038:SF8">
    <property type="entry name" value="C-TYPE POLYHEME CYTOCHROME OMCC"/>
    <property type="match status" value="1"/>
</dbReference>
<dbReference type="Proteomes" id="UP000242915">
    <property type="component" value="Unassembled WGS sequence"/>
</dbReference>
<sequence>MFYARTLLIGLLMVALGNTPLLANESPAPAMAQHSEGYAAEGACDACHTQQVKDWKGSDHDWAMRKATAESVLGNFNNATFKDGDVKARFFKRDNKYFVNIEGEDGKLKDFEIAYTFGHDPLQQYLVELDRGRLQSLTIAWDARTKAAGGQRWFSLYPGQKFTPDDGLHWTGRYQNWNAMCADCHSSNLQKNYDDKTDSFATTWHEQNVGCQSCHGPGQAHVDWAGKLKAQSPTEQSYSSAADIGLSVDFKKLGSHGLVEQCARCHSRRQSLDVGPAPGEPLLNAMLPSTLRPDLYHADGQIDGEVYVYGSFTQSKMFAAGVTCTDCHNPHSNKVKIEGNGLCLQCHTETPPERFPSLRAKNYDTPEHHHHPVGSEGAQCVNCHMPSKTYMVVDPRRDHSFRIPRPDLDEVTGSPDACTACHTDQKPKWAADAIKGWFGKPALPTHYGEAFQAVRQGHPDSISQLAGLIADMGKPEIVRATAADQLSNLGAPAVSALEPALKDDSAWVRASAASGFVGLAPVDRVKHLLPLMDDPHLAVRDEAVRALAGIPLIALPKDRREDFQAALKDYEKRLRGNADLPGNRLNLAVLMERQGRVLEALEQYREALKLDPYFSPARVNLVTLANNNLRQDEAIKALREGLALPDMPKGDHGNLAYMFALLLVESGKPEEGLKWMSTAAEELPDNPRVLYNQGLLYMKLQQPEQAVKALEASNARNPNDADVLYALLFLNATSGNREKAAEYFQRMQQVAPNDPRLQQLQKQGGPR</sequence>
<dbReference type="SUPFAM" id="SSF48695">
    <property type="entry name" value="Multiheme cytochromes"/>
    <property type="match status" value="1"/>
</dbReference>
<evidence type="ECO:0000259" key="5">
    <source>
        <dbReference type="Pfam" id="PF13435"/>
    </source>
</evidence>
<dbReference type="InterPro" id="IPR051829">
    <property type="entry name" value="Multiheme_Cytochr_ET"/>
</dbReference>
<keyword evidence="7" id="KW-1185">Reference proteome</keyword>
<keyword evidence="2" id="KW-0802">TPR repeat</keyword>
<dbReference type="Pfam" id="PF13435">
    <property type="entry name" value="Cytochrome_C554"/>
    <property type="match status" value="2"/>
</dbReference>
<dbReference type="InterPro" id="IPR036280">
    <property type="entry name" value="Multihaem_cyt_sf"/>
</dbReference>
<organism evidence="6 7">
    <name type="scientific">Pseudomonas segetis</name>
    <dbReference type="NCBI Taxonomy" id="298908"/>
    <lineage>
        <taxon>Bacteria</taxon>
        <taxon>Pseudomonadati</taxon>
        <taxon>Pseudomonadota</taxon>
        <taxon>Gammaproteobacteria</taxon>
        <taxon>Pseudomonadales</taxon>
        <taxon>Pseudomonadaceae</taxon>
        <taxon>Pseudomonas</taxon>
    </lineage>
</organism>
<evidence type="ECO:0000256" key="2">
    <source>
        <dbReference type="PROSITE-ProRule" id="PRU00339"/>
    </source>
</evidence>
<dbReference type="SUPFAM" id="SSF48371">
    <property type="entry name" value="ARM repeat"/>
    <property type="match status" value="1"/>
</dbReference>
<dbReference type="Pfam" id="PF14559">
    <property type="entry name" value="TPR_19"/>
    <property type="match status" value="1"/>
</dbReference>
<feature type="repeat" description="TPR" evidence="2">
    <location>
        <begin position="687"/>
        <end position="720"/>
    </location>
</feature>
<feature type="chain" id="PRO_5012647264" evidence="3">
    <location>
        <begin position="24"/>
        <end position="767"/>
    </location>
</feature>
<evidence type="ECO:0000313" key="6">
    <source>
        <dbReference type="EMBL" id="SNR92266.1"/>
    </source>
</evidence>
<dbReference type="InterPro" id="IPR011989">
    <property type="entry name" value="ARM-like"/>
</dbReference>
<dbReference type="InterPro" id="IPR019734">
    <property type="entry name" value="TPR_rpt"/>
</dbReference>
<feature type="repeat" description="TPR" evidence="2">
    <location>
        <begin position="581"/>
        <end position="614"/>
    </location>
</feature>
<dbReference type="PANTHER" id="PTHR35038">
    <property type="entry name" value="DISSIMILATORY SULFITE REDUCTASE SIRA"/>
    <property type="match status" value="1"/>
</dbReference>
<dbReference type="Gene3D" id="1.25.40.10">
    <property type="entry name" value="Tetratricopeptide repeat domain"/>
    <property type="match status" value="2"/>
</dbReference>
<keyword evidence="1 3" id="KW-0732">Signal</keyword>
<dbReference type="CDD" id="cd08168">
    <property type="entry name" value="Cytochrom_C3"/>
    <property type="match status" value="1"/>
</dbReference>
<evidence type="ECO:0000259" key="4">
    <source>
        <dbReference type="Pfam" id="PF09699"/>
    </source>
</evidence>
<feature type="repeat" description="TPR" evidence="2">
    <location>
        <begin position="721"/>
        <end position="754"/>
    </location>
</feature>
<dbReference type="InterPro" id="IPR010177">
    <property type="entry name" value="Paired_CXXCH_1"/>
</dbReference>
<dbReference type="SMART" id="SM00028">
    <property type="entry name" value="TPR"/>
    <property type="match status" value="3"/>
</dbReference>
<feature type="domain" description="Doubled CXXCH motif" evidence="4">
    <location>
        <begin position="319"/>
        <end position="350"/>
    </location>
</feature>
<evidence type="ECO:0000256" key="1">
    <source>
        <dbReference type="ARBA" id="ARBA00022729"/>
    </source>
</evidence>
<dbReference type="Pfam" id="PF13432">
    <property type="entry name" value="TPR_16"/>
    <property type="match status" value="1"/>
</dbReference>
<proteinExistence type="predicted"/>
<dbReference type="InterPro" id="IPR023155">
    <property type="entry name" value="Cyt_c-552/4"/>
</dbReference>
<evidence type="ECO:0000256" key="3">
    <source>
        <dbReference type="SAM" id="SignalP"/>
    </source>
</evidence>
<feature type="domain" description="Cytochrome c-552/4" evidence="5">
    <location>
        <begin position="177"/>
        <end position="216"/>
    </location>
</feature>
<gene>
    <name evidence="6" type="ORF">SAMN05216255_1013</name>
</gene>